<evidence type="ECO:0000259" key="13">
    <source>
        <dbReference type="PROSITE" id="PS50157"/>
    </source>
</evidence>
<dbReference type="SUPFAM" id="SSF57667">
    <property type="entry name" value="beta-beta-alpha zinc fingers"/>
    <property type="match status" value="5"/>
</dbReference>
<dbReference type="Pfam" id="PF01352">
    <property type="entry name" value="KRAB"/>
    <property type="match status" value="1"/>
</dbReference>
<keyword evidence="9" id="KW-0804">Transcription</keyword>
<evidence type="ECO:0000256" key="11">
    <source>
        <dbReference type="PROSITE-ProRule" id="PRU00042"/>
    </source>
</evidence>
<feature type="domain" description="C2H2-type" evidence="13">
    <location>
        <begin position="440"/>
        <end position="467"/>
    </location>
</feature>
<evidence type="ECO:0000313" key="14">
    <source>
        <dbReference type="EMBL" id="KAG8550238.1"/>
    </source>
</evidence>
<dbReference type="GO" id="GO:0000978">
    <property type="term" value="F:RNA polymerase II cis-regulatory region sequence-specific DNA binding"/>
    <property type="evidence" value="ECO:0007669"/>
    <property type="project" value="TreeGrafter"/>
</dbReference>
<feature type="domain" description="C2H2-type" evidence="13">
    <location>
        <begin position="664"/>
        <end position="691"/>
    </location>
</feature>
<comment type="similarity">
    <text evidence="2">Belongs to the krueppel C2H2-type zinc-finger protein family.</text>
</comment>
<dbReference type="Pfam" id="PF00096">
    <property type="entry name" value="zf-C2H2"/>
    <property type="match status" value="8"/>
</dbReference>
<keyword evidence="4" id="KW-0677">Repeat</keyword>
<evidence type="ECO:0000256" key="4">
    <source>
        <dbReference type="ARBA" id="ARBA00022737"/>
    </source>
</evidence>
<dbReference type="GO" id="GO:0008270">
    <property type="term" value="F:zinc ion binding"/>
    <property type="evidence" value="ECO:0007669"/>
    <property type="project" value="UniProtKB-KW"/>
</dbReference>
<comment type="caution">
    <text evidence="14">The sequence shown here is derived from an EMBL/GenBank/DDBJ whole genome shotgun (WGS) entry which is preliminary data.</text>
</comment>
<dbReference type="PROSITE" id="PS00028">
    <property type="entry name" value="ZINC_FINGER_C2H2_1"/>
    <property type="match status" value="10"/>
</dbReference>
<dbReference type="InterPro" id="IPR036051">
    <property type="entry name" value="KRAB_dom_sf"/>
</dbReference>
<keyword evidence="8" id="KW-0238">DNA-binding</keyword>
<evidence type="ECO:0000256" key="9">
    <source>
        <dbReference type="ARBA" id="ARBA00023163"/>
    </source>
</evidence>
<name>A0AAV6ZVA8_ENGPU</name>
<evidence type="ECO:0000256" key="12">
    <source>
        <dbReference type="SAM" id="MobiDB-lite"/>
    </source>
</evidence>
<evidence type="ECO:0000256" key="8">
    <source>
        <dbReference type="ARBA" id="ARBA00023125"/>
    </source>
</evidence>
<dbReference type="PANTHER" id="PTHR23226">
    <property type="entry name" value="ZINC FINGER AND SCAN DOMAIN-CONTAINING"/>
    <property type="match status" value="1"/>
</dbReference>
<dbReference type="CDD" id="cd07765">
    <property type="entry name" value="KRAB_A-box"/>
    <property type="match status" value="1"/>
</dbReference>
<feature type="compositionally biased region" description="Acidic residues" evidence="12">
    <location>
        <begin position="726"/>
        <end position="736"/>
    </location>
</feature>
<feature type="domain" description="C2H2-type" evidence="13">
    <location>
        <begin position="524"/>
        <end position="551"/>
    </location>
</feature>
<evidence type="ECO:0000313" key="15">
    <source>
        <dbReference type="Proteomes" id="UP000824782"/>
    </source>
</evidence>
<gene>
    <name evidence="14" type="ORF">GDO81_027226</name>
</gene>
<feature type="region of interest" description="Disordered" evidence="12">
    <location>
        <begin position="712"/>
        <end position="746"/>
    </location>
</feature>
<dbReference type="Gene3D" id="6.10.140.140">
    <property type="match status" value="1"/>
</dbReference>
<evidence type="ECO:0000256" key="2">
    <source>
        <dbReference type="ARBA" id="ARBA00006991"/>
    </source>
</evidence>
<comment type="subcellular location">
    <subcellularLocation>
        <location evidence="1">Nucleus</location>
    </subcellularLocation>
</comment>
<dbReference type="SMART" id="SM00355">
    <property type="entry name" value="ZnF_C2H2"/>
    <property type="match status" value="10"/>
</dbReference>
<reference evidence="14" key="1">
    <citation type="thesis" date="2020" institute="ProQuest LLC" country="789 East Eisenhower Parkway, Ann Arbor, MI, USA">
        <title>Comparative Genomics and Chromosome Evolution.</title>
        <authorList>
            <person name="Mudd A.B."/>
        </authorList>
    </citation>
    <scope>NUCLEOTIDE SEQUENCE</scope>
    <source>
        <strain evidence="14">237g6f4</strain>
        <tissue evidence="14">Blood</tissue>
    </source>
</reference>
<dbReference type="FunFam" id="3.30.160.60:FF:000620">
    <property type="entry name" value="Zinc finger protein 263"/>
    <property type="match status" value="1"/>
</dbReference>
<dbReference type="EMBL" id="WNYA01000068">
    <property type="protein sequence ID" value="KAG8550238.1"/>
    <property type="molecule type" value="Genomic_DNA"/>
</dbReference>
<dbReference type="FunFam" id="3.30.160.60:FF:000624">
    <property type="entry name" value="zinc finger protein 697"/>
    <property type="match status" value="1"/>
</dbReference>
<feature type="domain" description="C2H2-type" evidence="13">
    <location>
        <begin position="636"/>
        <end position="663"/>
    </location>
</feature>
<feature type="domain" description="C2H2-type" evidence="13">
    <location>
        <begin position="692"/>
        <end position="719"/>
    </location>
</feature>
<evidence type="ECO:0000256" key="5">
    <source>
        <dbReference type="ARBA" id="ARBA00022771"/>
    </source>
</evidence>
<feature type="domain" description="C2H2-type" evidence="13">
    <location>
        <begin position="552"/>
        <end position="579"/>
    </location>
</feature>
<accession>A0AAV6ZVA8</accession>
<keyword evidence="6" id="KW-0862">Zinc</keyword>
<evidence type="ECO:0000256" key="10">
    <source>
        <dbReference type="ARBA" id="ARBA00023242"/>
    </source>
</evidence>
<dbReference type="FunFam" id="3.30.160.60:FF:000812">
    <property type="entry name" value="zinc finger protein 23 isoform X2"/>
    <property type="match status" value="1"/>
</dbReference>
<protein>
    <recommendedName>
        <fullName evidence="13">C2H2-type domain-containing protein</fullName>
    </recommendedName>
</protein>
<feature type="domain" description="C2H2-type" evidence="13">
    <location>
        <begin position="496"/>
        <end position="523"/>
    </location>
</feature>
<dbReference type="FunFam" id="3.30.160.60:FF:000383">
    <property type="entry name" value="Uncharacterized protein"/>
    <property type="match status" value="1"/>
</dbReference>
<dbReference type="InterPro" id="IPR001909">
    <property type="entry name" value="KRAB"/>
</dbReference>
<dbReference type="FunFam" id="3.30.160.60:FF:000759">
    <property type="entry name" value="zinc finger protein 16"/>
    <property type="match status" value="1"/>
</dbReference>
<feature type="compositionally biased region" description="Basic and acidic residues" evidence="12">
    <location>
        <begin position="254"/>
        <end position="266"/>
    </location>
</feature>
<proteinExistence type="inferred from homology"/>
<evidence type="ECO:0000256" key="1">
    <source>
        <dbReference type="ARBA" id="ARBA00004123"/>
    </source>
</evidence>
<evidence type="ECO:0000256" key="7">
    <source>
        <dbReference type="ARBA" id="ARBA00023015"/>
    </source>
</evidence>
<keyword evidence="15" id="KW-1185">Reference proteome</keyword>
<dbReference type="FunFam" id="3.30.160.60:FF:000706">
    <property type="entry name" value="Zinc finger protein"/>
    <property type="match status" value="1"/>
</dbReference>
<dbReference type="FunFam" id="3.30.160.60:FF:002343">
    <property type="entry name" value="Zinc finger protein 33A"/>
    <property type="match status" value="1"/>
</dbReference>
<keyword evidence="5 11" id="KW-0863">Zinc-finger</keyword>
<dbReference type="Proteomes" id="UP000824782">
    <property type="component" value="Unassembled WGS sequence"/>
</dbReference>
<feature type="compositionally biased region" description="Basic and acidic residues" evidence="12">
    <location>
        <begin position="737"/>
        <end position="746"/>
    </location>
</feature>
<feature type="domain" description="C2H2-type" evidence="13">
    <location>
        <begin position="580"/>
        <end position="607"/>
    </location>
</feature>
<dbReference type="SUPFAM" id="SSF109640">
    <property type="entry name" value="KRAB domain (Kruppel-associated box)"/>
    <property type="match status" value="1"/>
</dbReference>
<dbReference type="FunFam" id="3.30.160.60:FF:002063">
    <property type="entry name" value="RB associated KRAB zinc finger"/>
    <property type="match status" value="1"/>
</dbReference>
<dbReference type="FunFam" id="3.30.160.60:FF:001119">
    <property type="entry name" value="zinc finger protein 408"/>
    <property type="match status" value="1"/>
</dbReference>
<keyword evidence="7" id="KW-0805">Transcription regulation</keyword>
<dbReference type="InterPro" id="IPR013087">
    <property type="entry name" value="Znf_C2H2_type"/>
</dbReference>
<keyword evidence="10" id="KW-0539">Nucleus</keyword>
<evidence type="ECO:0000256" key="3">
    <source>
        <dbReference type="ARBA" id="ARBA00022723"/>
    </source>
</evidence>
<dbReference type="Gene3D" id="3.30.160.60">
    <property type="entry name" value="Classic Zinc Finger"/>
    <property type="match status" value="10"/>
</dbReference>
<feature type="region of interest" description="Disordered" evidence="12">
    <location>
        <begin position="254"/>
        <end position="288"/>
    </location>
</feature>
<feature type="domain" description="C2H2-type" evidence="13">
    <location>
        <begin position="608"/>
        <end position="635"/>
    </location>
</feature>
<dbReference type="AlphaFoldDB" id="A0AAV6ZVA8"/>
<evidence type="ECO:0000256" key="6">
    <source>
        <dbReference type="ARBA" id="ARBA00022833"/>
    </source>
</evidence>
<keyword evidence="3" id="KW-0479">Metal-binding</keyword>
<feature type="compositionally biased region" description="Polar residues" evidence="12">
    <location>
        <begin position="322"/>
        <end position="349"/>
    </location>
</feature>
<feature type="region of interest" description="Disordered" evidence="12">
    <location>
        <begin position="312"/>
        <end position="356"/>
    </location>
</feature>
<organism evidence="14 15">
    <name type="scientific">Engystomops pustulosus</name>
    <name type="common">Tungara frog</name>
    <name type="synonym">Physalaemus pustulosus</name>
    <dbReference type="NCBI Taxonomy" id="76066"/>
    <lineage>
        <taxon>Eukaryota</taxon>
        <taxon>Metazoa</taxon>
        <taxon>Chordata</taxon>
        <taxon>Craniata</taxon>
        <taxon>Vertebrata</taxon>
        <taxon>Euteleostomi</taxon>
        <taxon>Amphibia</taxon>
        <taxon>Batrachia</taxon>
        <taxon>Anura</taxon>
        <taxon>Neobatrachia</taxon>
        <taxon>Hyloidea</taxon>
        <taxon>Leptodactylidae</taxon>
        <taxon>Leiuperinae</taxon>
        <taxon>Engystomops</taxon>
    </lineage>
</organism>
<dbReference type="InterPro" id="IPR036236">
    <property type="entry name" value="Znf_C2H2_sf"/>
</dbReference>
<dbReference type="PROSITE" id="PS50157">
    <property type="entry name" value="ZINC_FINGER_C2H2_2"/>
    <property type="match status" value="10"/>
</dbReference>
<feature type="compositionally biased region" description="Acidic residues" evidence="12">
    <location>
        <begin position="279"/>
        <end position="288"/>
    </location>
</feature>
<dbReference type="GO" id="GO:0000981">
    <property type="term" value="F:DNA-binding transcription factor activity, RNA polymerase II-specific"/>
    <property type="evidence" value="ECO:0007669"/>
    <property type="project" value="TreeGrafter"/>
</dbReference>
<dbReference type="FunFam" id="3.30.160.60:FF:001158">
    <property type="entry name" value="zinc finger protein 22"/>
    <property type="match status" value="1"/>
</dbReference>
<feature type="domain" description="C2H2-type" evidence="13">
    <location>
        <begin position="468"/>
        <end position="495"/>
    </location>
</feature>
<dbReference type="GO" id="GO:0005634">
    <property type="term" value="C:nucleus"/>
    <property type="evidence" value="ECO:0007669"/>
    <property type="project" value="UniProtKB-SubCell"/>
</dbReference>
<dbReference type="PANTHER" id="PTHR23226:SF397">
    <property type="entry name" value="C2H2-TYPE DOMAIN-CONTAINING PROTEIN"/>
    <property type="match status" value="1"/>
</dbReference>
<sequence length="746" mass="85483">MFPSLTSPPSVDKERNKMAESVLHISLDIISLLTGENYSVVKKTPSSFPWASAAWSRNQTSILDFPFHLLIYERSNNQKILELSNKIIEMLTGEFPIRCQDVSVHVSMEEWDYMEGHKNLYSCVVKEDHQPPHTAGCADVDFKSPYILLRITLEMIHLLCGEGYTLLKKTPGRSVTTNRCSQIPIQPPPSSLILEMNNEEKILELTHKMLELLSGEVPIRCQDVSVYFSLEEWDYIEGHKDQYQDIMMEDQKDLTSPDASDLRTPPEESPSPLHTQNYSEEDQSVNDQAEDLIDIKVEIIESEEETYMMCDEPGKEDDVPSGLSSDENTEISTGLSQECSRQDQTTVVESQRESLPPGRLSTCLIPVAGRNGEVMKEKSHRAGPQFICSECGKCFTRSKLFRYESARTGQIHFLCDHCDNIVAQNPHQGDQLIRTVGKPFSCSTCGKCFALKAILFRHQKIHSSERPLTCEECGKSFPYKSSLLEHQRFHTGQKPYSCAECGKSFTRKRVLVEHQLIHTGEKPFPCVECGKFYARKSQLEIHQRSHTGERPFTCQECGKCFTQRSHLMKHQHIHKGEKPFLCMECGKWFTKKSNLVEHQKIHTGQNLFSCPDCGKCFTRKSVLSDHQRIHSGEKPFTCLDCEKCFNQKSALVRHQKIHMREKSYSCLECGQCFTCKVQLKIHHRMHSGEKVFSCLQCGRYFIHQSDLVRHERTHTGDDMSPYPEDEKQDDDFDLDESSSKEKMVFS</sequence>